<dbReference type="Proteomes" id="UP001170954">
    <property type="component" value="Unassembled WGS sequence"/>
</dbReference>
<protein>
    <submittedName>
        <fullName evidence="4">FecR domain-containing protein</fullName>
    </submittedName>
</protein>
<reference evidence="4" key="2">
    <citation type="journal article" date="2022" name="Sci. Total Environ.">
        <title>Prevalence, transmission, and molecular epidemiology of tet(X)-positive bacteria among humans, animals, and environmental niches in China: An epidemiological, and genomic-based study.</title>
        <authorList>
            <person name="Dong N."/>
            <person name="Zeng Y."/>
            <person name="Cai C."/>
            <person name="Sun C."/>
            <person name="Lu J."/>
            <person name="Liu C."/>
            <person name="Zhou H."/>
            <person name="Sun Q."/>
            <person name="Shu L."/>
            <person name="Wang H."/>
            <person name="Wang Y."/>
            <person name="Wang S."/>
            <person name="Wu C."/>
            <person name="Chan E.W."/>
            <person name="Chen G."/>
            <person name="Shen Z."/>
            <person name="Chen S."/>
            <person name="Zhang R."/>
        </authorList>
    </citation>
    <scope>NUCLEOTIDE SEQUENCE</scope>
    <source>
        <strain evidence="4">R1692</strain>
    </source>
</reference>
<sequence>MPKSDIQIAFDRYLAGHSTREDLQIILDSLQREEDETLKQRILQELTTEEISPPQNKHQELLDRVLLNLNMKRAEELSLREGDEREPEKPTRAEGLKSNIIKFLNPKKWFLVAACFLGLCFIIPVLWNSTATDTSTPSAKKYDISLPSTNAATILFEDGEVLSLLDADSAVLRSRGIEVLKTANKELQFKISAVSNAPNLKQTFRSPKGVVSHIILSDGTHVLLNSASQLSYSNAFTQAERRVSLKGEAYFQVSHNKKRPFIVNANETQINVLGTSFNVVTDEKKQQVVTTLEEGSVLVKTKQQEMHMTPGMQSASHLNDGKIDTAHVNIANEMAWKEGLFKFADEDIYTVMEKLQTWYDIEEIEITDKTTDRFSGTVKRTRQLSELFQNLEKISNYKFQIKDRRIIVSKGT</sequence>
<evidence type="ECO:0000259" key="3">
    <source>
        <dbReference type="Pfam" id="PF16344"/>
    </source>
</evidence>
<dbReference type="EMBL" id="JACAGK010000020">
    <property type="protein sequence ID" value="MDM1048320.1"/>
    <property type="molecule type" value="Genomic_DNA"/>
</dbReference>
<evidence type="ECO:0000259" key="2">
    <source>
        <dbReference type="Pfam" id="PF04773"/>
    </source>
</evidence>
<dbReference type="Pfam" id="PF16344">
    <property type="entry name" value="FecR_C"/>
    <property type="match status" value="1"/>
</dbReference>
<accession>A0ABT7NME8</accession>
<evidence type="ECO:0000256" key="1">
    <source>
        <dbReference type="SAM" id="Phobius"/>
    </source>
</evidence>
<keyword evidence="1" id="KW-0472">Membrane</keyword>
<name>A0ABT7NME8_9SPHI</name>
<comment type="caution">
    <text evidence="4">The sequence shown here is derived from an EMBL/GenBank/DDBJ whole genome shotgun (WGS) entry which is preliminary data.</text>
</comment>
<dbReference type="Pfam" id="PF04773">
    <property type="entry name" value="FecR"/>
    <property type="match status" value="1"/>
</dbReference>
<dbReference type="InterPro" id="IPR006860">
    <property type="entry name" value="FecR"/>
</dbReference>
<feature type="transmembrane region" description="Helical" evidence="1">
    <location>
        <begin position="109"/>
        <end position="127"/>
    </location>
</feature>
<dbReference type="Gene3D" id="2.60.120.1440">
    <property type="match status" value="1"/>
</dbReference>
<reference evidence="4" key="1">
    <citation type="submission" date="2020-06" db="EMBL/GenBank/DDBJ databases">
        <authorList>
            <person name="Dong N."/>
        </authorList>
    </citation>
    <scope>NUCLEOTIDE SEQUENCE</scope>
    <source>
        <strain evidence="4">R1692</strain>
    </source>
</reference>
<dbReference type="InterPro" id="IPR032508">
    <property type="entry name" value="FecR_C"/>
</dbReference>
<keyword evidence="1" id="KW-1133">Transmembrane helix</keyword>
<dbReference type="InterPro" id="IPR012373">
    <property type="entry name" value="Ferrdict_sens_TM"/>
</dbReference>
<dbReference type="Gene3D" id="3.55.50.30">
    <property type="match status" value="1"/>
</dbReference>
<keyword evidence="1" id="KW-0812">Transmembrane</keyword>
<feature type="domain" description="Protein FecR C-terminal" evidence="3">
    <location>
        <begin position="341"/>
        <end position="408"/>
    </location>
</feature>
<evidence type="ECO:0000313" key="4">
    <source>
        <dbReference type="EMBL" id="MDM1048320.1"/>
    </source>
</evidence>
<dbReference type="RefSeq" id="WP_286651156.1">
    <property type="nucleotide sequence ID" value="NZ_JACAGK010000020.1"/>
</dbReference>
<evidence type="ECO:0000313" key="5">
    <source>
        <dbReference type="Proteomes" id="UP001170954"/>
    </source>
</evidence>
<proteinExistence type="predicted"/>
<feature type="domain" description="FecR protein" evidence="2">
    <location>
        <begin position="203"/>
        <end position="297"/>
    </location>
</feature>
<dbReference type="PANTHER" id="PTHR30273">
    <property type="entry name" value="PERIPLASMIC SIGNAL SENSOR AND SIGMA FACTOR ACTIVATOR FECR-RELATED"/>
    <property type="match status" value="1"/>
</dbReference>
<keyword evidence="5" id="KW-1185">Reference proteome</keyword>
<organism evidence="4 5">
    <name type="scientific">Sphingobacterium hotanense</name>
    <dbReference type="NCBI Taxonomy" id="649196"/>
    <lineage>
        <taxon>Bacteria</taxon>
        <taxon>Pseudomonadati</taxon>
        <taxon>Bacteroidota</taxon>
        <taxon>Sphingobacteriia</taxon>
        <taxon>Sphingobacteriales</taxon>
        <taxon>Sphingobacteriaceae</taxon>
        <taxon>Sphingobacterium</taxon>
    </lineage>
</organism>
<dbReference type="PANTHER" id="PTHR30273:SF2">
    <property type="entry name" value="PROTEIN FECR"/>
    <property type="match status" value="1"/>
</dbReference>
<gene>
    <name evidence="4" type="ORF">HX018_08730</name>
</gene>